<evidence type="ECO:0000256" key="2">
    <source>
        <dbReference type="SAM" id="MobiDB-lite"/>
    </source>
</evidence>
<protein>
    <submittedName>
        <fullName evidence="3">Uncharacterized protein</fullName>
    </submittedName>
</protein>
<evidence type="ECO:0000313" key="4">
    <source>
        <dbReference type="Proteomes" id="UP000237968"/>
    </source>
</evidence>
<gene>
    <name evidence="3" type="ORF">ENSA5_59950</name>
</gene>
<dbReference type="AlphaFoldDB" id="A0A2S9XDT2"/>
<name>A0A2S9XDT2_9BACT</name>
<dbReference type="Proteomes" id="UP000237968">
    <property type="component" value="Unassembled WGS sequence"/>
</dbReference>
<proteinExistence type="predicted"/>
<dbReference type="EMBL" id="PVNK01000263">
    <property type="protein sequence ID" value="PRP90920.1"/>
    <property type="molecule type" value="Genomic_DNA"/>
</dbReference>
<keyword evidence="4" id="KW-1185">Reference proteome</keyword>
<feature type="coiled-coil region" evidence="1">
    <location>
        <begin position="94"/>
        <end position="121"/>
    </location>
</feature>
<sequence length="177" mass="19452">MTEGQTRRAARAQRRAQRQAERDRRRAERAVARLVPGTRAPDVDPGTTIVTAPNEELRRRRTFKLLERAHMELVCSREAVALQLFGAAPGTDEHEALARRVEAFNDEIDDLRGLSDELLRQVHPLALDGDRLVELEGTLASARVVADASQRADALLGVAEQVLGAFDDALDGLDAPS</sequence>
<dbReference type="RefSeq" id="WP_146156264.1">
    <property type="nucleotide sequence ID" value="NZ_PVNK01000263.1"/>
</dbReference>
<feature type="compositionally biased region" description="Basic and acidic residues" evidence="2">
    <location>
        <begin position="18"/>
        <end position="29"/>
    </location>
</feature>
<reference evidence="3 4" key="1">
    <citation type="submission" date="2018-03" db="EMBL/GenBank/DDBJ databases">
        <title>Draft Genome Sequences of the Obligatory Marine Myxobacteria Enhygromyxa salina SWB005.</title>
        <authorList>
            <person name="Poehlein A."/>
            <person name="Moghaddam J.A."/>
            <person name="Harms H."/>
            <person name="Alanjari M."/>
            <person name="Koenig G.M."/>
            <person name="Daniel R."/>
            <person name="Schaeberle T.F."/>
        </authorList>
    </citation>
    <scope>NUCLEOTIDE SEQUENCE [LARGE SCALE GENOMIC DNA]</scope>
    <source>
        <strain evidence="3 4">SWB005</strain>
    </source>
</reference>
<comment type="caution">
    <text evidence="3">The sequence shown here is derived from an EMBL/GenBank/DDBJ whole genome shotgun (WGS) entry which is preliminary data.</text>
</comment>
<feature type="region of interest" description="Disordered" evidence="2">
    <location>
        <begin position="1"/>
        <end position="29"/>
    </location>
</feature>
<evidence type="ECO:0000256" key="1">
    <source>
        <dbReference type="SAM" id="Coils"/>
    </source>
</evidence>
<accession>A0A2S9XDT2</accession>
<organism evidence="3 4">
    <name type="scientific">Enhygromyxa salina</name>
    <dbReference type="NCBI Taxonomy" id="215803"/>
    <lineage>
        <taxon>Bacteria</taxon>
        <taxon>Pseudomonadati</taxon>
        <taxon>Myxococcota</taxon>
        <taxon>Polyangia</taxon>
        <taxon>Nannocystales</taxon>
        <taxon>Nannocystaceae</taxon>
        <taxon>Enhygromyxa</taxon>
    </lineage>
</organism>
<feature type="compositionally biased region" description="Basic residues" evidence="2">
    <location>
        <begin position="8"/>
        <end position="17"/>
    </location>
</feature>
<keyword evidence="1" id="KW-0175">Coiled coil</keyword>
<evidence type="ECO:0000313" key="3">
    <source>
        <dbReference type="EMBL" id="PRP90920.1"/>
    </source>
</evidence>